<gene>
    <name evidence="2" type="ORF">BHM03_00000445</name>
</gene>
<dbReference type="AlphaFoldDB" id="A0A445M8L2"/>
<dbReference type="Proteomes" id="UP000290560">
    <property type="component" value="Unassembled WGS sequence"/>
</dbReference>
<evidence type="ECO:0000313" key="2">
    <source>
        <dbReference type="EMBL" id="RZR70568.1"/>
    </source>
</evidence>
<protein>
    <submittedName>
        <fullName evidence="2">Uncharacterized protein</fullName>
    </submittedName>
</protein>
<accession>A0A445M8L2</accession>
<sequence>MRCEARDVRSSVASSTVVERRCSSNLERWVRHQVVGVVFRGLGRQVRPHVVDAKDQRIGQDTEPRQWTGRDAELGQRSGRDAELGQRTEGLSEILNSCNGWRDVELGQRFGRDAKLEQRTER</sequence>
<feature type="region of interest" description="Disordered" evidence="1">
    <location>
        <begin position="54"/>
        <end position="85"/>
    </location>
</feature>
<organism evidence="2">
    <name type="scientific">Ensete ventricosum</name>
    <name type="common">Abyssinian banana</name>
    <name type="synonym">Musa ensete</name>
    <dbReference type="NCBI Taxonomy" id="4639"/>
    <lineage>
        <taxon>Eukaryota</taxon>
        <taxon>Viridiplantae</taxon>
        <taxon>Streptophyta</taxon>
        <taxon>Embryophyta</taxon>
        <taxon>Tracheophyta</taxon>
        <taxon>Spermatophyta</taxon>
        <taxon>Magnoliopsida</taxon>
        <taxon>Liliopsida</taxon>
        <taxon>Zingiberales</taxon>
        <taxon>Musaceae</taxon>
        <taxon>Ensete</taxon>
    </lineage>
</organism>
<reference evidence="2" key="1">
    <citation type="journal article" date="2018" name="Data Brief">
        <title>Genome sequence data from 17 accessions of Ensete ventricosum, a staple food crop for millions in Ethiopia.</title>
        <authorList>
            <person name="Yemataw Z."/>
            <person name="Muzemil S."/>
            <person name="Ambachew D."/>
            <person name="Tripathi L."/>
            <person name="Tesfaye K."/>
            <person name="Chala A."/>
            <person name="Farbos A."/>
            <person name="O'Neill P."/>
            <person name="Moore K."/>
            <person name="Grant M."/>
            <person name="Studholme D.J."/>
        </authorList>
    </citation>
    <scope>NUCLEOTIDE SEQUENCE [LARGE SCALE GENOMIC DNA]</scope>
    <source>
        <tissue evidence="2">Leaf</tissue>
    </source>
</reference>
<proteinExistence type="predicted"/>
<evidence type="ECO:0000256" key="1">
    <source>
        <dbReference type="SAM" id="MobiDB-lite"/>
    </source>
</evidence>
<name>A0A445M8L2_ENSVE</name>
<dbReference type="EMBL" id="KV875446">
    <property type="protein sequence ID" value="RZR70568.1"/>
    <property type="molecule type" value="Genomic_DNA"/>
</dbReference>